<reference evidence="2" key="2">
    <citation type="journal article" date="2015" name="Data Brief">
        <title>Shoot transcriptome of the giant reed, Arundo donax.</title>
        <authorList>
            <person name="Barrero R.A."/>
            <person name="Guerrero F.D."/>
            <person name="Moolhuijzen P."/>
            <person name="Goolsby J.A."/>
            <person name="Tidwell J."/>
            <person name="Bellgard S.E."/>
            <person name="Bellgard M.I."/>
        </authorList>
    </citation>
    <scope>NUCLEOTIDE SEQUENCE</scope>
    <source>
        <tissue evidence="2">Shoot tissue taken approximately 20 cm above the soil surface</tissue>
    </source>
</reference>
<feature type="region of interest" description="Disordered" evidence="1">
    <location>
        <begin position="1"/>
        <end position="73"/>
    </location>
</feature>
<evidence type="ECO:0000256" key="1">
    <source>
        <dbReference type="SAM" id="MobiDB-lite"/>
    </source>
</evidence>
<feature type="compositionally biased region" description="Low complexity" evidence="1">
    <location>
        <begin position="61"/>
        <end position="73"/>
    </location>
</feature>
<dbReference type="EMBL" id="GBRH01178169">
    <property type="protein sequence ID" value="JAE19727.1"/>
    <property type="molecule type" value="Transcribed_RNA"/>
</dbReference>
<accession>A0A0A9G5G0</accession>
<reference evidence="2" key="1">
    <citation type="submission" date="2014-09" db="EMBL/GenBank/DDBJ databases">
        <authorList>
            <person name="Magalhaes I.L.F."/>
            <person name="Oliveira U."/>
            <person name="Santos F.R."/>
            <person name="Vidigal T.H.D.A."/>
            <person name="Brescovit A.D."/>
            <person name="Santos A.J."/>
        </authorList>
    </citation>
    <scope>NUCLEOTIDE SEQUENCE</scope>
    <source>
        <tissue evidence="2">Shoot tissue taken approximately 20 cm above the soil surface</tissue>
    </source>
</reference>
<protein>
    <submittedName>
        <fullName evidence="2">Uncharacterized protein</fullName>
    </submittedName>
</protein>
<evidence type="ECO:0000313" key="2">
    <source>
        <dbReference type="EMBL" id="JAE19727.1"/>
    </source>
</evidence>
<dbReference type="AlphaFoldDB" id="A0A0A9G5G0"/>
<sequence>MERRRRPTTLTRLDRARCPRWPGRGDGGRRHSVSSAIRGRLLGQRTRSQRCPVPSLPPSSPSVRPGLLRWRRP</sequence>
<name>A0A0A9G5G0_ARUDO</name>
<organism evidence="2">
    <name type="scientific">Arundo donax</name>
    <name type="common">Giant reed</name>
    <name type="synonym">Donax arundinaceus</name>
    <dbReference type="NCBI Taxonomy" id="35708"/>
    <lineage>
        <taxon>Eukaryota</taxon>
        <taxon>Viridiplantae</taxon>
        <taxon>Streptophyta</taxon>
        <taxon>Embryophyta</taxon>
        <taxon>Tracheophyta</taxon>
        <taxon>Spermatophyta</taxon>
        <taxon>Magnoliopsida</taxon>
        <taxon>Liliopsida</taxon>
        <taxon>Poales</taxon>
        <taxon>Poaceae</taxon>
        <taxon>PACMAD clade</taxon>
        <taxon>Arundinoideae</taxon>
        <taxon>Arundineae</taxon>
        <taxon>Arundo</taxon>
    </lineage>
</organism>
<proteinExistence type="predicted"/>